<dbReference type="EMBL" id="JBHRSF010000157">
    <property type="protein sequence ID" value="MFC2997644.1"/>
    <property type="molecule type" value="Genomic_DNA"/>
</dbReference>
<reference evidence="2 3" key="2">
    <citation type="submission" date="2018-08" db="EMBL/GenBank/DDBJ databases">
        <title>The draft genome of Acinetobacter sichuanensis strain WCHAc060041.</title>
        <authorList>
            <person name="Qin J."/>
            <person name="Feng Y."/>
            <person name="Zong Z."/>
        </authorList>
    </citation>
    <scope>NUCLEOTIDE SEQUENCE [LARGE SCALE GENOMIC DNA]</scope>
    <source>
        <strain evidence="2 3">WCHAc060041</strain>
    </source>
</reference>
<dbReference type="Proteomes" id="UP000240957">
    <property type="component" value="Unassembled WGS sequence"/>
</dbReference>
<name>A0A371YJ70_9GAMM</name>
<evidence type="ECO:0000313" key="4">
    <source>
        <dbReference type="Proteomes" id="UP001595455"/>
    </source>
</evidence>
<accession>A0A371YJ70</accession>
<evidence type="ECO:0000313" key="3">
    <source>
        <dbReference type="Proteomes" id="UP000240957"/>
    </source>
</evidence>
<reference evidence="1" key="1">
    <citation type="journal article" date="2014" name="Int. J. Syst. Evol. Microbiol.">
        <title>Complete genome of a new Firmicutes species belonging to the dominant human colonic microbiota ('Ruminococcus bicirculans') reveals two chromosomes and a selective capacity to utilize plant glucans.</title>
        <authorList>
            <consortium name="NISC Comparative Sequencing Program"/>
            <person name="Wegmann U."/>
            <person name="Louis P."/>
            <person name="Goesmann A."/>
            <person name="Henrissat B."/>
            <person name="Duncan S.H."/>
            <person name="Flint H.J."/>
        </authorList>
    </citation>
    <scope>NUCLEOTIDE SEQUENCE</scope>
    <source>
        <strain evidence="1">KCTC 62575</strain>
    </source>
</reference>
<reference evidence="4" key="3">
    <citation type="journal article" date="2019" name="Int. J. Syst. Evol. Microbiol.">
        <title>The Global Catalogue of Microorganisms (GCM) 10K type strain sequencing project: providing services to taxonomists for standard genome sequencing and annotation.</title>
        <authorList>
            <consortium name="The Broad Institute Genomics Platform"/>
            <consortium name="The Broad Institute Genome Sequencing Center for Infectious Disease"/>
            <person name="Wu L."/>
            <person name="Ma J."/>
        </authorList>
    </citation>
    <scope>NUCLEOTIDE SEQUENCE [LARGE SCALE GENOMIC DNA]</scope>
    <source>
        <strain evidence="4">KCTC 62575</strain>
    </source>
</reference>
<comment type="caution">
    <text evidence="2">The sequence shown here is derived from an EMBL/GenBank/DDBJ whole genome shotgun (WGS) entry which is preliminary data.</text>
</comment>
<organism evidence="2 3">
    <name type="scientific">Acinetobacter sichuanensis</name>
    <dbReference type="NCBI Taxonomy" id="2136183"/>
    <lineage>
        <taxon>Bacteria</taxon>
        <taxon>Pseudomonadati</taxon>
        <taxon>Pseudomonadota</taxon>
        <taxon>Gammaproteobacteria</taxon>
        <taxon>Moraxellales</taxon>
        <taxon>Moraxellaceae</taxon>
        <taxon>Acinetobacter</taxon>
    </lineage>
</organism>
<proteinExistence type="predicted"/>
<protein>
    <submittedName>
        <fullName evidence="2">Uncharacterized protein</fullName>
    </submittedName>
</protein>
<evidence type="ECO:0000313" key="2">
    <source>
        <dbReference type="EMBL" id="RFC81539.1"/>
    </source>
</evidence>
<dbReference type="Proteomes" id="UP001595455">
    <property type="component" value="Unassembled WGS sequence"/>
</dbReference>
<reference evidence="1" key="4">
    <citation type="submission" date="2024-09" db="EMBL/GenBank/DDBJ databases">
        <authorList>
            <person name="Sun Q."/>
            <person name="Mori K."/>
        </authorList>
    </citation>
    <scope>NUCLEOTIDE SEQUENCE</scope>
    <source>
        <strain evidence="1">KCTC 62575</strain>
    </source>
</reference>
<gene>
    <name evidence="1" type="ORF">ACFODO_20835</name>
    <name evidence="2" type="ORF">C9E89_021325</name>
</gene>
<sequence>MSFKSEGNFELRFIDQTKFEIDCANKGQELFILGELRKSNFVKDICAVEMRGVYPYQITGKTISQEWLTSLLKEWDEDLNNVEVSEYKDLN</sequence>
<evidence type="ECO:0000313" key="1">
    <source>
        <dbReference type="EMBL" id="MFC2997644.1"/>
    </source>
</evidence>
<dbReference type="AlphaFoldDB" id="A0A371YJ70"/>
<dbReference type="EMBL" id="PYIX02000083">
    <property type="protein sequence ID" value="RFC81539.1"/>
    <property type="molecule type" value="Genomic_DNA"/>
</dbReference>
<keyword evidence="4" id="KW-1185">Reference proteome</keyword>
<dbReference type="RefSeq" id="WP_107010142.1">
    <property type="nucleotide sequence ID" value="NZ_JBHRSF010000157.1"/>
</dbReference>